<feature type="transmembrane region" description="Helical" evidence="7">
    <location>
        <begin position="81"/>
        <end position="101"/>
    </location>
</feature>
<keyword evidence="2 7" id="KW-0812">Transmembrane</keyword>
<keyword evidence="6 7" id="KW-0472">Membrane</keyword>
<organism evidence="10 11">
    <name type="scientific">Clostridium perfringens</name>
    <dbReference type="NCBI Taxonomy" id="1502"/>
    <lineage>
        <taxon>Bacteria</taxon>
        <taxon>Bacillati</taxon>
        <taxon>Bacillota</taxon>
        <taxon>Clostridia</taxon>
        <taxon>Eubacteriales</taxon>
        <taxon>Clostridiaceae</taxon>
        <taxon>Clostridium</taxon>
    </lineage>
</organism>
<dbReference type="Pfam" id="PF00005">
    <property type="entry name" value="ABC_tran"/>
    <property type="match status" value="1"/>
</dbReference>
<dbReference type="SMART" id="SM00382">
    <property type="entry name" value="AAA"/>
    <property type="match status" value="1"/>
</dbReference>
<dbReference type="InterPro" id="IPR011527">
    <property type="entry name" value="ABC1_TM_dom"/>
</dbReference>
<evidence type="ECO:0000256" key="1">
    <source>
        <dbReference type="ARBA" id="ARBA00004651"/>
    </source>
</evidence>
<dbReference type="SUPFAM" id="SSF90123">
    <property type="entry name" value="ABC transporter transmembrane region"/>
    <property type="match status" value="1"/>
</dbReference>
<gene>
    <name evidence="10" type="primary">msbA</name>
    <name evidence="10" type="ORF">NCTC8081_02964</name>
</gene>
<dbReference type="PANTHER" id="PTHR24221:SF646">
    <property type="entry name" value="HAEMOLYSIN SECRETION ATP-BINDING PROTEIN"/>
    <property type="match status" value="1"/>
</dbReference>
<dbReference type="InterPro" id="IPR017871">
    <property type="entry name" value="ABC_transporter-like_CS"/>
</dbReference>
<dbReference type="GO" id="GO:0140359">
    <property type="term" value="F:ABC-type transporter activity"/>
    <property type="evidence" value="ECO:0007669"/>
    <property type="project" value="InterPro"/>
</dbReference>
<evidence type="ECO:0000259" key="9">
    <source>
        <dbReference type="PROSITE" id="PS50929"/>
    </source>
</evidence>
<dbReference type="GO" id="GO:0034040">
    <property type="term" value="F:ATPase-coupled lipid transmembrane transporter activity"/>
    <property type="evidence" value="ECO:0007669"/>
    <property type="project" value="TreeGrafter"/>
</dbReference>
<dbReference type="PANTHER" id="PTHR24221">
    <property type="entry name" value="ATP-BINDING CASSETTE SUB-FAMILY B"/>
    <property type="match status" value="1"/>
</dbReference>
<feature type="domain" description="ABC transporter" evidence="8">
    <location>
        <begin position="358"/>
        <end position="594"/>
    </location>
</feature>
<dbReference type="InterPro" id="IPR027417">
    <property type="entry name" value="P-loop_NTPase"/>
</dbReference>
<feature type="domain" description="ABC transmembrane type-1" evidence="9">
    <location>
        <begin position="42"/>
        <end position="325"/>
    </location>
</feature>
<dbReference type="AlphaFoldDB" id="A0A2X3KG03"/>
<keyword evidence="10" id="KW-0378">Hydrolase</keyword>
<sequence>MVRKMKKFKTLSISEIKEMLSSMKVIPKSIKIFFQVKKSIFIFIIIINIIAGILPVISVNVLGTLINVISTTNLDMSLKILAIYIGISFLLNIVLSIKNFWTTKFQYLLDYELVNKLMNKCANMSLEEFENPDVQDQLKHIQSQIGYRPYSIFTAILTLITSITTILSSIFSIIIWQPSAILFIITPSLAFSIFYLSISKREFQTEENNAKKSRNIWYYEFLLTKDQSFKEVKILNLAKHLIKRNNDLKKTIIKENLYNTKVRLIISIVFDFIDQICMMALMILIILSVNAGKLLIGGAVSLLRIINMVFDSFNSIMNIIYSINQNSLYMYKLINFIHEPKIKHGDKKIYRLEEINDIEINDLSFCYPGINKKVLKNINLKINKGEKIAFFGRNGSGKSTLIKLLLGYYLVDDSMIKINGISLNDINTDNLYKLIGILFQDYCKYELTLKDNVGFGNIDEIDNEPQILESLEKAAVDFIPPNLEQQLGKWFSDGIQLSGGQWQRVALARCFFKKAQLYILDEPNAALDKMGEKKIMNTFFELTKNNIGIFVSHKIAHVMLADKIIYLDEGRIVAEGTHEQLLKTCPSYKEIYDLEFNIPINSKDVDDEFIKQKEA</sequence>
<keyword evidence="3" id="KW-0547">Nucleotide-binding</keyword>
<keyword evidence="5 7" id="KW-1133">Transmembrane helix</keyword>
<dbReference type="EMBL" id="UAWO01000005">
    <property type="protein sequence ID" value="SQC85159.1"/>
    <property type="molecule type" value="Genomic_DNA"/>
</dbReference>
<dbReference type="GO" id="GO:0016887">
    <property type="term" value="F:ATP hydrolysis activity"/>
    <property type="evidence" value="ECO:0007669"/>
    <property type="project" value="InterPro"/>
</dbReference>
<dbReference type="InterPro" id="IPR003439">
    <property type="entry name" value="ABC_transporter-like_ATP-bd"/>
</dbReference>
<evidence type="ECO:0000313" key="11">
    <source>
        <dbReference type="Proteomes" id="UP000250234"/>
    </source>
</evidence>
<dbReference type="Gene3D" id="3.40.50.300">
    <property type="entry name" value="P-loop containing nucleotide triphosphate hydrolases"/>
    <property type="match status" value="1"/>
</dbReference>
<dbReference type="EC" id="3.6.3.-" evidence="10"/>
<dbReference type="GO" id="GO:0005886">
    <property type="term" value="C:plasma membrane"/>
    <property type="evidence" value="ECO:0007669"/>
    <property type="project" value="UniProtKB-SubCell"/>
</dbReference>
<dbReference type="CDD" id="cd03228">
    <property type="entry name" value="ABCC_MRP_Like"/>
    <property type="match status" value="1"/>
</dbReference>
<dbReference type="InterPro" id="IPR036640">
    <property type="entry name" value="ABC1_TM_sf"/>
</dbReference>
<evidence type="ECO:0000256" key="6">
    <source>
        <dbReference type="ARBA" id="ARBA00023136"/>
    </source>
</evidence>
<comment type="subcellular location">
    <subcellularLocation>
        <location evidence="1">Cell membrane</location>
        <topology evidence="1">Multi-pass membrane protein</topology>
    </subcellularLocation>
</comment>
<protein>
    <submittedName>
        <fullName evidence="10">Putative lantibiotic ABC transporterATP-binding protein</fullName>
        <ecNumber evidence="10">3.6.3.-</ecNumber>
    </submittedName>
</protein>
<feature type="transmembrane region" description="Helical" evidence="7">
    <location>
        <begin position="40"/>
        <end position="69"/>
    </location>
</feature>
<dbReference type="InterPro" id="IPR003593">
    <property type="entry name" value="AAA+_ATPase"/>
</dbReference>
<keyword evidence="4 10" id="KW-0067">ATP-binding</keyword>
<proteinExistence type="predicted"/>
<dbReference type="PROSITE" id="PS00211">
    <property type="entry name" value="ABC_TRANSPORTER_1"/>
    <property type="match status" value="1"/>
</dbReference>
<feature type="transmembrane region" description="Helical" evidence="7">
    <location>
        <begin position="264"/>
        <end position="288"/>
    </location>
</feature>
<reference evidence="10 11" key="1">
    <citation type="submission" date="2018-06" db="EMBL/GenBank/DDBJ databases">
        <authorList>
            <consortium name="Pathogen Informatics"/>
            <person name="Doyle S."/>
        </authorList>
    </citation>
    <scope>NUCLEOTIDE SEQUENCE [LARGE SCALE GENOMIC DNA]</scope>
    <source>
        <strain evidence="10 11">NCTC8081</strain>
    </source>
</reference>
<dbReference type="Proteomes" id="UP000250234">
    <property type="component" value="Unassembled WGS sequence"/>
</dbReference>
<accession>A0A2X3KG03</accession>
<dbReference type="Pfam" id="PF00664">
    <property type="entry name" value="ABC_membrane"/>
    <property type="match status" value="1"/>
</dbReference>
<dbReference type="PROSITE" id="PS50893">
    <property type="entry name" value="ABC_TRANSPORTER_2"/>
    <property type="match status" value="1"/>
</dbReference>
<evidence type="ECO:0000256" key="2">
    <source>
        <dbReference type="ARBA" id="ARBA00022692"/>
    </source>
</evidence>
<evidence type="ECO:0000256" key="5">
    <source>
        <dbReference type="ARBA" id="ARBA00022989"/>
    </source>
</evidence>
<name>A0A2X3KG03_CLOPF</name>
<feature type="transmembrane region" description="Helical" evidence="7">
    <location>
        <begin position="150"/>
        <end position="174"/>
    </location>
</feature>
<dbReference type="InterPro" id="IPR039421">
    <property type="entry name" value="Type_1_exporter"/>
</dbReference>
<evidence type="ECO:0000256" key="3">
    <source>
        <dbReference type="ARBA" id="ARBA00022741"/>
    </source>
</evidence>
<evidence type="ECO:0000259" key="8">
    <source>
        <dbReference type="PROSITE" id="PS50893"/>
    </source>
</evidence>
<feature type="transmembrane region" description="Helical" evidence="7">
    <location>
        <begin position="180"/>
        <end position="198"/>
    </location>
</feature>
<dbReference type="GO" id="GO:0005524">
    <property type="term" value="F:ATP binding"/>
    <property type="evidence" value="ECO:0007669"/>
    <property type="project" value="UniProtKB-KW"/>
</dbReference>
<evidence type="ECO:0000313" key="10">
    <source>
        <dbReference type="EMBL" id="SQC85159.1"/>
    </source>
</evidence>
<dbReference type="SUPFAM" id="SSF52540">
    <property type="entry name" value="P-loop containing nucleoside triphosphate hydrolases"/>
    <property type="match status" value="1"/>
</dbReference>
<evidence type="ECO:0000256" key="7">
    <source>
        <dbReference type="SAM" id="Phobius"/>
    </source>
</evidence>
<dbReference type="PROSITE" id="PS50929">
    <property type="entry name" value="ABC_TM1F"/>
    <property type="match status" value="1"/>
</dbReference>
<evidence type="ECO:0000256" key="4">
    <source>
        <dbReference type="ARBA" id="ARBA00022840"/>
    </source>
</evidence>
<dbReference type="Gene3D" id="1.20.1560.10">
    <property type="entry name" value="ABC transporter type 1, transmembrane domain"/>
    <property type="match status" value="1"/>
</dbReference>